<dbReference type="EMBL" id="CAADRN010000344">
    <property type="protein sequence ID" value="VFU18407.1"/>
    <property type="molecule type" value="Genomic_DNA"/>
</dbReference>
<reference evidence="1" key="1">
    <citation type="submission" date="2019-03" db="EMBL/GenBank/DDBJ databases">
        <authorList>
            <person name="Hao L."/>
        </authorList>
    </citation>
    <scope>NUCLEOTIDE SEQUENCE</scope>
</reference>
<evidence type="ECO:0000313" key="1">
    <source>
        <dbReference type="EMBL" id="VFU18407.1"/>
    </source>
</evidence>
<proteinExistence type="predicted"/>
<sequence length="85" mass="9898">MGIVYLGRNSRQRLDIAEVLPELDAAIFSQYYEDKWSIFTQSLLTNHEKAELFAQNLAESIFDEHILEDMQAEIKYKLSKTIQST</sequence>
<organism evidence="1">
    <name type="scientific">anaerobic digester metagenome</name>
    <dbReference type="NCBI Taxonomy" id="1263854"/>
    <lineage>
        <taxon>unclassified sequences</taxon>
        <taxon>metagenomes</taxon>
        <taxon>ecological metagenomes</taxon>
    </lineage>
</organism>
<dbReference type="AlphaFoldDB" id="A0A485M6I5"/>
<gene>
    <name evidence="1" type="ORF">SCFA_440003</name>
</gene>
<protein>
    <submittedName>
        <fullName evidence="1">Uncharacterized protein</fullName>
    </submittedName>
</protein>
<name>A0A485M6I5_9ZZZZ</name>
<accession>A0A485M6I5</accession>